<dbReference type="Proteomes" id="UP001061991">
    <property type="component" value="Plasmid p_unnamed2"/>
</dbReference>
<name>A0ACD4CX64_9HYPH</name>
<keyword evidence="2" id="KW-1185">Reference proteome</keyword>
<keyword evidence="1" id="KW-0614">Plasmid</keyword>
<organism evidence="1 2">
    <name type="scientific">Phyllobacterium zundukense</name>
    <dbReference type="NCBI Taxonomy" id="1867719"/>
    <lineage>
        <taxon>Bacteria</taxon>
        <taxon>Pseudomonadati</taxon>
        <taxon>Pseudomonadota</taxon>
        <taxon>Alphaproteobacteria</taxon>
        <taxon>Hyphomicrobiales</taxon>
        <taxon>Phyllobacteriaceae</taxon>
        <taxon>Phyllobacterium</taxon>
    </lineage>
</organism>
<accession>A0ACD4CX64</accession>
<protein>
    <submittedName>
        <fullName evidence="1">Uncharacterized protein</fullName>
    </submittedName>
</protein>
<sequence>MAKPPENYNKAWTEAQEGHLKELAKENTPTRVIGQKLGRTPSSIYKKASELGVTLGPLNQAPYNSKKPR</sequence>
<geneLocation type="plasmid" evidence="1 2">
    <name>p_unnamed2</name>
</geneLocation>
<reference evidence="1" key="1">
    <citation type="submission" date="2022-09" db="EMBL/GenBank/DDBJ databases">
        <title>Interaction between co-microsymbionts with complementary sets of symbiotic genes in legume-rhizobium systems.</title>
        <authorList>
            <person name="Safronova V."/>
            <person name="Sazanova A."/>
            <person name="Afonin A."/>
            <person name="Chirak E."/>
        </authorList>
    </citation>
    <scope>NUCLEOTIDE SEQUENCE</scope>
    <source>
        <strain evidence="1">A18/3m</strain>
    </source>
</reference>
<dbReference type="EMBL" id="CP104971">
    <property type="protein sequence ID" value="UXN58141.1"/>
    <property type="molecule type" value="Genomic_DNA"/>
</dbReference>
<evidence type="ECO:0000313" key="1">
    <source>
        <dbReference type="EMBL" id="UXN58141.1"/>
    </source>
</evidence>
<proteinExistence type="predicted"/>
<evidence type="ECO:0000313" key="2">
    <source>
        <dbReference type="Proteomes" id="UP001061991"/>
    </source>
</evidence>
<gene>
    <name evidence="1" type="ORF">N8E88_04775</name>
</gene>